<evidence type="ECO:0000256" key="1">
    <source>
        <dbReference type="SAM" id="Coils"/>
    </source>
</evidence>
<proteinExistence type="predicted"/>
<name>A0A015JQJ3_RHIIW</name>
<accession>A0A015JQJ3</accession>
<dbReference type="Gene3D" id="3.30.420.40">
    <property type="match status" value="1"/>
</dbReference>
<sequence>MANERSKDKSHEVVEKLGIGFNKLNNKFVNLLEENQKIKQQYKNHEEKIQEILRTNSELNEKNKEFLRTISELNEKHQEILRTNSNLIEENKEFTRINSELKSQLQKKDIQFEKLQQHTSNLEKQRNEESQQIQQLEMMKETLEKNLEVLKLDEIDENIIKALKENNKDFSSNFFNKGLEKDTEKPKLYSDIRIVVGLDFGVKYSGFSYCHVANKQNITSNTTWNGQMGYLKTNTVLQYDDEYNNVLLWGAPALAKKPNRRTKSQNNERNNPVELFALYLSSLDESSKPKLPVDYKKAITDYLREIGKVIKETVARCWPNVDYFKNTLLFITVPAEISEKSKTIMRTCAYNASLIKEEYSTNLQIITEPEAAVMYCMKNRENQVFAQSNTNIMIVDCGDDVVNLTTHNFINNHFGEITNKAKDSCGSSFINAELIKYLRKRLGDKPMNLFRDNDYGQMQYLIQQFCRICKFPFTGDDPDFIYKLDIKHTAPVLLQYITNGKIKNTLEEDDWIIEIDFKTIKSIFDPVIQKILHLIKAQLNNTHETCSAMFLVGSLSESKYLQKRIKEEFNHQVNNISVPAQPIAAVSRGAVIYGLESINSNGTNNLENKDSIIPSRVLKFTYGIGLCLDWKEGVDPPSRKTSNGKVFKFSPLVRRGAVVEVDQVFSSSNHRPSLPDQIAMNFKLYRTSEFNAEYCDEPGMELLGELYIDLPDVHLGCDRVVTLGLSFDQTVISVFAIYEVTGKKYIIKLLCSEY</sequence>
<dbReference type="AlphaFoldDB" id="A0A015JQJ3"/>
<keyword evidence="3" id="KW-1185">Reference proteome</keyword>
<feature type="coiled-coil region" evidence="1">
    <location>
        <begin position="21"/>
        <end position="153"/>
    </location>
</feature>
<gene>
    <name evidence="2" type="ORF">RirG_095090</name>
</gene>
<dbReference type="PANTHER" id="PTHR14187">
    <property type="entry name" value="ALPHA KINASE/ELONGATION FACTOR 2 KINASE"/>
    <property type="match status" value="1"/>
</dbReference>
<dbReference type="SUPFAM" id="SSF53067">
    <property type="entry name" value="Actin-like ATPase domain"/>
    <property type="match status" value="2"/>
</dbReference>
<dbReference type="HOGENOM" id="CLU_009958_7_1_1"/>
<dbReference type="Proteomes" id="UP000022910">
    <property type="component" value="Unassembled WGS sequence"/>
</dbReference>
<keyword evidence="1" id="KW-0175">Coiled coil</keyword>
<dbReference type="InterPro" id="IPR043129">
    <property type="entry name" value="ATPase_NBD"/>
</dbReference>
<dbReference type="OrthoDB" id="2963168at2759"/>
<evidence type="ECO:0000313" key="3">
    <source>
        <dbReference type="Proteomes" id="UP000022910"/>
    </source>
</evidence>
<organism evidence="2 3">
    <name type="scientific">Rhizophagus irregularis (strain DAOM 197198w)</name>
    <name type="common">Glomus intraradices</name>
    <dbReference type="NCBI Taxonomy" id="1432141"/>
    <lineage>
        <taxon>Eukaryota</taxon>
        <taxon>Fungi</taxon>
        <taxon>Fungi incertae sedis</taxon>
        <taxon>Mucoromycota</taxon>
        <taxon>Glomeromycotina</taxon>
        <taxon>Glomeromycetes</taxon>
        <taxon>Glomerales</taxon>
        <taxon>Glomeraceae</taxon>
        <taxon>Rhizophagus</taxon>
    </lineage>
</organism>
<evidence type="ECO:0000313" key="2">
    <source>
        <dbReference type="EMBL" id="EXX69540.1"/>
    </source>
</evidence>
<dbReference type="EMBL" id="JEMT01016821">
    <property type="protein sequence ID" value="EXX69540.1"/>
    <property type="molecule type" value="Genomic_DNA"/>
</dbReference>
<reference evidence="2 3" key="1">
    <citation type="submission" date="2014-02" db="EMBL/GenBank/DDBJ databases">
        <title>Single nucleus genome sequencing reveals high similarity among nuclei of an endomycorrhizal fungus.</title>
        <authorList>
            <person name="Lin K."/>
            <person name="Geurts R."/>
            <person name="Zhang Z."/>
            <person name="Limpens E."/>
            <person name="Saunders D.G."/>
            <person name="Mu D."/>
            <person name="Pang E."/>
            <person name="Cao H."/>
            <person name="Cha H."/>
            <person name="Lin T."/>
            <person name="Zhou Q."/>
            <person name="Shang Y."/>
            <person name="Li Y."/>
            <person name="Ivanov S."/>
            <person name="Sharma T."/>
            <person name="Velzen R.V."/>
            <person name="Ruijter N.D."/>
            <person name="Aanen D.K."/>
            <person name="Win J."/>
            <person name="Kamoun S."/>
            <person name="Bisseling T."/>
            <person name="Huang S."/>
        </authorList>
    </citation>
    <scope>NUCLEOTIDE SEQUENCE [LARGE SCALE GENOMIC DNA]</scope>
    <source>
        <strain evidence="3">DAOM197198w</strain>
    </source>
</reference>
<dbReference type="STRING" id="1432141.A0A015JQJ3"/>
<evidence type="ECO:0008006" key="4">
    <source>
        <dbReference type="Google" id="ProtNLM"/>
    </source>
</evidence>
<dbReference type="PANTHER" id="PTHR14187:SF5">
    <property type="entry name" value="HEAT SHOCK 70 KDA PROTEIN 12A"/>
    <property type="match status" value="1"/>
</dbReference>
<protein>
    <recommendedName>
        <fullName evidence="4">Hsp70 family protein</fullName>
    </recommendedName>
</protein>
<comment type="caution">
    <text evidence="2">The sequence shown here is derived from an EMBL/GenBank/DDBJ whole genome shotgun (WGS) entry which is preliminary data.</text>
</comment>